<evidence type="ECO:0000313" key="3">
    <source>
        <dbReference type="Proteomes" id="UP000650511"/>
    </source>
</evidence>
<sequence length="210" mass="21011">MRSDFRLVRLIATALATTGLLLGGCTSDDTGVSDRVRDGAPVAQDPADDDPADREPADDDPADDDPADAASAGDGPGESVPGAGDVPGDAEDGTTDAAGQPAAGRDAEDAAAADDTGANGAADRGVDEGTGGAGRGESTSGAARPRPTEPPAFREGGVLEEAFGADNPFPADVELDCVTQQDLDVVAQVLGEEAVAEFEDLIAQGYLERC</sequence>
<evidence type="ECO:0000256" key="1">
    <source>
        <dbReference type="SAM" id="MobiDB-lite"/>
    </source>
</evidence>
<dbReference type="AlphaFoldDB" id="A0A8J3AAY3"/>
<accession>A0A8J3AAY3</accession>
<dbReference type="PROSITE" id="PS51257">
    <property type="entry name" value="PROKAR_LIPOPROTEIN"/>
    <property type="match status" value="1"/>
</dbReference>
<protein>
    <submittedName>
        <fullName evidence="2">Uncharacterized protein</fullName>
    </submittedName>
</protein>
<feature type="compositionally biased region" description="Low complexity" evidence="1">
    <location>
        <begin position="113"/>
        <end position="123"/>
    </location>
</feature>
<reference evidence="2" key="1">
    <citation type="journal article" date="2014" name="Int. J. Syst. Evol. Microbiol.">
        <title>Complete genome sequence of Corynebacterium casei LMG S-19264T (=DSM 44701T), isolated from a smear-ripened cheese.</title>
        <authorList>
            <consortium name="US DOE Joint Genome Institute (JGI-PGF)"/>
            <person name="Walter F."/>
            <person name="Albersmeier A."/>
            <person name="Kalinowski J."/>
            <person name="Ruckert C."/>
        </authorList>
    </citation>
    <scope>NUCLEOTIDE SEQUENCE</scope>
    <source>
        <strain evidence="2">CGMCC 1.14988</strain>
    </source>
</reference>
<gene>
    <name evidence="2" type="ORF">GCM10011354_04780</name>
</gene>
<feature type="compositionally biased region" description="Acidic residues" evidence="1">
    <location>
        <begin position="46"/>
        <end position="67"/>
    </location>
</feature>
<dbReference type="RefSeq" id="WP_165404171.1">
    <property type="nucleotide sequence ID" value="NZ_BMHA01000002.1"/>
</dbReference>
<name>A0A8J3AAY3_9ACTN</name>
<reference evidence="2" key="2">
    <citation type="submission" date="2020-09" db="EMBL/GenBank/DDBJ databases">
        <authorList>
            <person name="Sun Q."/>
            <person name="Zhou Y."/>
        </authorList>
    </citation>
    <scope>NUCLEOTIDE SEQUENCE</scope>
    <source>
        <strain evidence="2">CGMCC 1.14988</strain>
    </source>
</reference>
<organism evidence="2 3">
    <name type="scientific">Egicoccus halophilus</name>
    <dbReference type="NCBI Taxonomy" id="1670830"/>
    <lineage>
        <taxon>Bacteria</taxon>
        <taxon>Bacillati</taxon>
        <taxon>Actinomycetota</taxon>
        <taxon>Nitriliruptoria</taxon>
        <taxon>Egicoccales</taxon>
        <taxon>Egicoccaceae</taxon>
        <taxon>Egicoccus</taxon>
    </lineage>
</organism>
<dbReference type="Proteomes" id="UP000650511">
    <property type="component" value="Unassembled WGS sequence"/>
</dbReference>
<dbReference type="EMBL" id="BMHA01000002">
    <property type="protein sequence ID" value="GGI03588.1"/>
    <property type="molecule type" value="Genomic_DNA"/>
</dbReference>
<comment type="caution">
    <text evidence="2">The sequence shown here is derived from an EMBL/GenBank/DDBJ whole genome shotgun (WGS) entry which is preliminary data.</text>
</comment>
<feature type="region of interest" description="Disordered" evidence="1">
    <location>
        <begin position="23"/>
        <end position="155"/>
    </location>
</feature>
<proteinExistence type="predicted"/>
<keyword evidence="3" id="KW-1185">Reference proteome</keyword>
<evidence type="ECO:0000313" key="2">
    <source>
        <dbReference type="EMBL" id="GGI03588.1"/>
    </source>
</evidence>